<keyword evidence="4" id="KW-0614">Plasmid</keyword>
<dbReference type="InterPro" id="IPR007721">
    <property type="entry name" value="RbsD_FucU"/>
</dbReference>
<dbReference type="Proteomes" id="UP000244915">
    <property type="component" value="Plasmid unnamed1"/>
</dbReference>
<protein>
    <submittedName>
        <fullName evidence="4">Ribose ABC transporter</fullName>
    </submittedName>
</protein>
<dbReference type="OrthoDB" id="7947972at2"/>
<dbReference type="GO" id="GO:0036373">
    <property type="term" value="F:L-fucose mutarotase activity"/>
    <property type="evidence" value="ECO:0007669"/>
    <property type="project" value="UniProtKB-EC"/>
</dbReference>
<dbReference type="RefSeq" id="WP_108970031.1">
    <property type="nucleotide sequence ID" value="NZ_CP022191.1"/>
</dbReference>
<dbReference type="PANTHER" id="PTHR31690:SF4">
    <property type="entry name" value="FUCOSE MUTAROTASE"/>
    <property type="match status" value="1"/>
</dbReference>
<dbReference type="InterPro" id="IPR023750">
    <property type="entry name" value="RbsD-like_sf"/>
</dbReference>
<dbReference type="AlphaFoldDB" id="A0A2U8HIV0"/>
<evidence type="ECO:0000313" key="4">
    <source>
        <dbReference type="EMBL" id="AWI85929.1"/>
    </source>
</evidence>
<dbReference type="Pfam" id="PF05025">
    <property type="entry name" value="RbsD_FucU"/>
    <property type="match status" value="1"/>
</dbReference>
<dbReference type="InterPro" id="IPR050443">
    <property type="entry name" value="RbsD/FucU_mutarotase"/>
</dbReference>
<evidence type="ECO:0000256" key="3">
    <source>
        <dbReference type="ARBA" id="ARBA00036324"/>
    </source>
</evidence>
<comment type="catalytic activity">
    <reaction evidence="3">
        <text>alpha-L-fucose = beta-L-fucose</text>
        <dbReference type="Rhea" id="RHEA:25580"/>
        <dbReference type="ChEBI" id="CHEBI:42548"/>
        <dbReference type="ChEBI" id="CHEBI:42589"/>
        <dbReference type="EC" id="5.1.3.29"/>
    </reaction>
</comment>
<evidence type="ECO:0000313" key="5">
    <source>
        <dbReference type="Proteomes" id="UP000244915"/>
    </source>
</evidence>
<dbReference type="SUPFAM" id="SSF102546">
    <property type="entry name" value="RbsD-like"/>
    <property type="match status" value="1"/>
</dbReference>
<accession>A0A2U8HIV0</accession>
<dbReference type="KEGG" id="ypac:CEW88_19325"/>
<keyword evidence="2" id="KW-0413">Isomerase</keyword>
<evidence type="ECO:0000256" key="1">
    <source>
        <dbReference type="ARBA" id="ARBA00000223"/>
    </source>
</evidence>
<sequence length="140" mass="15209">MLKRIDPLLTGDLLAILRDMGHGDEIVLTDANFPAAALARRLIRLPGIGVDRVAEAILSVMPLDDFVVAPAAAMSSPDGRPPIYDDFDRILSDAAGAPVTMEEIDRFAFYDRAKTAYAIVATGERRLYANLILKKGVLRA</sequence>
<name>A0A2U8HIV0_9RHOB</name>
<geneLocation type="plasmid" evidence="4 5">
    <name>unnamed1</name>
</geneLocation>
<evidence type="ECO:0000256" key="2">
    <source>
        <dbReference type="ARBA" id="ARBA00023235"/>
    </source>
</evidence>
<reference evidence="4 5" key="1">
    <citation type="submission" date="2017-06" db="EMBL/GenBank/DDBJ databases">
        <title>Yangia sp. YSBP01 complete genome sequence.</title>
        <authorList>
            <person name="Woo J.-H."/>
            <person name="Kim H.-S."/>
        </authorList>
    </citation>
    <scope>NUCLEOTIDE SEQUENCE [LARGE SCALE GENOMIC DNA]</scope>
    <source>
        <strain evidence="4 5">YSBP01</strain>
        <plasmid evidence="4 5">unnamed1</plasmid>
    </source>
</reference>
<dbReference type="Gene3D" id="3.40.1650.10">
    <property type="entry name" value="RbsD-like domain"/>
    <property type="match status" value="1"/>
</dbReference>
<gene>
    <name evidence="4" type="ORF">CEW88_19325</name>
</gene>
<dbReference type="PANTHER" id="PTHR31690">
    <property type="entry name" value="FUCOSE MUTAROTASE"/>
    <property type="match status" value="1"/>
</dbReference>
<comment type="catalytic activity">
    <reaction evidence="1">
        <text>beta-D-ribopyranose = beta-D-ribofuranose</text>
        <dbReference type="Rhea" id="RHEA:25432"/>
        <dbReference type="ChEBI" id="CHEBI:27476"/>
        <dbReference type="ChEBI" id="CHEBI:47002"/>
        <dbReference type="EC" id="5.4.99.62"/>
    </reaction>
</comment>
<organism evidence="4 5">
    <name type="scientific">Alloyangia pacifica</name>
    <dbReference type="NCBI Taxonomy" id="311180"/>
    <lineage>
        <taxon>Bacteria</taxon>
        <taxon>Pseudomonadati</taxon>
        <taxon>Pseudomonadota</taxon>
        <taxon>Alphaproteobacteria</taxon>
        <taxon>Rhodobacterales</taxon>
        <taxon>Roseobacteraceae</taxon>
        <taxon>Alloyangia</taxon>
    </lineage>
</organism>
<dbReference type="EMBL" id="CP022191">
    <property type="protein sequence ID" value="AWI85929.1"/>
    <property type="molecule type" value="Genomic_DNA"/>
</dbReference>
<dbReference type="GO" id="GO:0042806">
    <property type="term" value="F:fucose binding"/>
    <property type="evidence" value="ECO:0007669"/>
    <property type="project" value="TreeGrafter"/>
</dbReference>
<dbReference type="GO" id="GO:0062193">
    <property type="term" value="F:D-ribose pyranase activity"/>
    <property type="evidence" value="ECO:0007669"/>
    <property type="project" value="UniProtKB-EC"/>
</dbReference>
<dbReference type="GO" id="GO:0006004">
    <property type="term" value="P:fucose metabolic process"/>
    <property type="evidence" value="ECO:0007669"/>
    <property type="project" value="TreeGrafter"/>
</dbReference>
<proteinExistence type="predicted"/>